<evidence type="ECO:0000313" key="9">
    <source>
        <dbReference type="Proteomes" id="UP000754883"/>
    </source>
</evidence>
<dbReference type="EMBL" id="CABFNO020001508">
    <property type="protein sequence ID" value="CAG9993042.1"/>
    <property type="molecule type" value="Genomic_DNA"/>
</dbReference>
<sequence length="549" mass="62265">MRTDIGTSNGNIPSTQTDQEYDVVVVGGGFSGCYLLHTLRKAGFKVLLLEAAPALGGVWQWNRYPGARVDTHAPLYSLAIPEVYNTWNWTQRFPSHYELRDYFQHVDKVLSLSKDCIFNTKVTEAVWDDTTSKWTVHTEHGARFMARYWIPCLGFAANRVFPKWPGIENFKGEIHHSSFWPSEQVDVRNKRVAVIGTGATGVQIVQETGPQARQLTVFQRTPNTCCPLRQKNLTVEEQEVERKNYRTKYAFRYLSEGGYDFSPAPVNTFDHSEEDRRAFFEERWAQGGFLLWSGGYQDVLTNPKANREVFEFWKEKIRPLIDDPAKRELLAPQEPPHPFGAKRTALYTTFYEVMNQPNVDIVDVKSNPISHLTDTGIVTKDGKLHEFDIIALATGFDAITGGLKQINIRNSQGKTLNQKWNNGTKTHLGLMVREFPNMFFSYGPHGPTGFSNGPTAIELQGDWIRDLLERARESGWKSIQPTAQAETRFSKLVNDLTFKTLIVESDSYWVGGNVEGKKKEGLNFPGGVPLYNRLITESASKGYADFEVV</sequence>
<dbReference type="InterPro" id="IPR050775">
    <property type="entry name" value="FAD-binding_Monooxygenases"/>
</dbReference>
<name>A0A9N9Y4R9_9HYPO</name>
<dbReference type="Pfam" id="PF00743">
    <property type="entry name" value="FMO-like"/>
    <property type="match status" value="1"/>
</dbReference>
<dbReference type="SUPFAM" id="SSF51905">
    <property type="entry name" value="FAD/NAD(P)-binding domain"/>
    <property type="match status" value="1"/>
</dbReference>
<keyword evidence="3" id="KW-0285">Flavoprotein</keyword>
<dbReference type="Gene3D" id="3.50.50.60">
    <property type="entry name" value="FAD/NAD(P)-binding domain"/>
    <property type="match status" value="2"/>
</dbReference>
<evidence type="ECO:0000313" key="8">
    <source>
        <dbReference type="EMBL" id="CAG9993042.1"/>
    </source>
</evidence>
<gene>
    <name evidence="8" type="ORF">CBYS24578_00016883</name>
</gene>
<evidence type="ECO:0000256" key="3">
    <source>
        <dbReference type="ARBA" id="ARBA00022630"/>
    </source>
</evidence>
<evidence type="ECO:0000256" key="5">
    <source>
        <dbReference type="ARBA" id="ARBA00022857"/>
    </source>
</evidence>
<evidence type="ECO:0000256" key="7">
    <source>
        <dbReference type="ARBA" id="ARBA00023033"/>
    </source>
</evidence>
<protein>
    <recommendedName>
        <fullName evidence="10">FAD/NAD(P)-binding domain-containing protein</fullName>
    </recommendedName>
</protein>
<dbReference type="PANTHER" id="PTHR43098:SF3">
    <property type="entry name" value="L-ORNITHINE N(5)-MONOOXYGENASE-RELATED"/>
    <property type="match status" value="1"/>
</dbReference>
<proteinExistence type="inferred from homology"/>
<keyword evidence="6" id="KW-0560">Oxidoreductase</keyword>
<keyword evidence="4" id="KW-0274">FAD</keyword>
<dbReference type="GO" id="GO:0004499">
    <property type="term" value="F:N,N-dimethylaniline monooxygenase activity"/>
    <property type="evidence" value="ECO:0007669"/>
    <property type="project" value="InterPro"/>
</dbReference>
<organism evidence="8 9">
    <name type="scientific">Clonostachys byssicola</name>
    <dbReference type="NCBI Taxonomy" id="160290"/>
    <lineage>
        <taxon>Eukaryota</taxon>
        <taxon>Fungi</taxon>
        <taxon>Dikarya</taxon>
        <taxon>Ascomycota</taxon>
        <taxon>Pezizomycotina</taxon>
        <taxon>Sordariomycetes</taxon>
        <taxon>Hypocreomycetidae</taxon>
        <taxon>Hypocreales</taxon>
        <taxon>Bionectriaceae</taxon>
        <taxon>Clonostachys</taxon>
    </lineage>
</organism>
<dbReference type="PROSITE" id="PS51257">
    <property type="entry name" value="PROKAR_LIPOPROTEIN"/>
    <property type="match status" value="1"/>
</dbReference>
<comment type="cofactor">
    <cofactor evidence="1">
        <name>FAD</name>
        <dbReference type="ChEBI" id="CHEBI:57692"/>
    </cofactor>
</comment>
<dbReference type="GO" id="GO:0050660">
    <property type="term" value="F:flavin adenine dinucleotide binding"/>
    <property type="evidence" value="ECO:0007669"/>
    <property type="project" value="InterPro"/>
</dbReference>
<dbReference type="InterPro" id="IPR020946">
    <property type="entry name" value="Flavin_mOase-like"/>
</dbReference>
<dbReference type="GO" id="GO:0050661">
    <property type="term" value="F:NADP binding"/>
    <property type="evidence" value="ECO:0007669"/>
    <property type="project" value="InterPro"/>
</dbReference>
<comment type="similarity">
    <text evidence="2">Belongs to the FAD-binding monooxygenase family.</text>
</comment>
<dbReference type="InterPro" id="IPR036188">
    <property type="entry name" value="FAD/NAD-bd_sf"/>
</dbReference>
<keyword evidence="7" id="KW-0503">Monooxygenase</keyword>
<dbReference type="AlphaFoldDB" id="A0A9N9Y4R9"/>
<comment type="caution">
    <text evidence="8">The sequence shown here is derived from an EMBL/GenBank/DDBJ whole genome shotgun (WGS) entry which is preliminary data.</text>
</comment>
<accession>A0A9N9Y4R9</accession>
<evidence type="ECO:0008006" key="10">
    <source>
        <dbReference type="Google" id="ProtNLM"/>
    </source>
</evidence>
<dbReference type="PANTHER" id="PTHR43098">
    <property type="entry name" value="L-ORNITHINE N(5)-MONOOXYGENASE-RELATED"/>
    <property type="match status" value="1"/>
</dbReference>
<evidence type="ECO:0000256" key="4">
    <source>
        <dbReference type="ARBA" id="ARBA00022827"/>
    </source>
</evidence>
<evidence type="ECO:0000256" key="6">
    <source>
        <dbReference type="ARBA" id="ARBA00023002"/>
    </source>
</evidence>
<keyword evidence="9" id="KW-1185">Reference proteome</keyword>
<reference evidence="8" key="1">
    <citation type="submission" date="2021-10" db="EMBL/GenBank/DDBJ databases">
        <authorList>
            <person name="Piombo E."/>
        </authorList>
    </citation>
    <scope>NUCLEOTIDE SEQUENCE</scope>
</reference>
<dbReference type="Proteomes" id="UP000754883">
    <property type="component" value="Unassembled WGS sequence"/>
</dbReference>
<keyword evidence="5" id="KW-0521">NADP</keyword>
<evidence type="ECO:0000256" key="1">
    <source>
        <dbReference type="ARBA" id="ARBA00001974"/>
    </source>
</evidence>
<dbReference type="OrthoDB" id="66881at2759"/>
<evidence type="ECO:0000256" key="2">
    <source>
        <dbReference type="ARBA" id="ARBA00010139"/>
    </source>
</evidence>